<reference evidence="1 2" key="1">
    <citation type="journal article" date="2018" name="Nat. Ecol. Evol.">
        <title>Pezizomycetes genomes reveal the molecular basis of ectomycorrhizal truffle lifestyle.</title>
        <authorList>
            <person name="Murat C."/>
            <person name="Payen T."/>
            <person name="Noel B."/>
            <person name="Kuo A."/>
            <person name="Morin E."/>
            <person name="Chen J."/>
            <person name="Kohler A."/>
            <person name="Krizsan K."/>
            <person name="Balestrini R."/>
            <person name="Da Silva C."/>
            <person name="Montanini B."/>
            <person name="Hainaut M."/>
            <person name="Levati E."/>
            <person name="Barry K.W."/>
            <person name="Belfiori B."/>
            <person name="Cichocki N."/>
            <person name="Clum A."/>
            <person name="Dockter R.B."/>
            <person name="Fauchery L."/>
            <person name="Guy J."/>
            <person name="Iotti M."/>
            <person name="Le Tacon F."/>
            <person name="Lindquist E.A."/>
            <person name="Lipzen A."/>
            <person name="Malagnac F."/>
            <person name="Mello A."/>
            <person name="Molinier V."/>
            <person name="Miyauchi S."/>
            <person name="Poulain J."/>
            <person name="Riccioni C."/>
            <person name="Rubini A."/>
            <person name="Sitrit Y."/>
            <person name="Splivallo R."/>
            <person name="Traeger S."/>
            <person name="Wang M."/>
            <person name="Zifcakova L."/>
            <person name="Wipf D."/>
            <person name="Zambonelli A."/>
            <person name="Paolocci F."/>
            <person name="Nowrousian M."/>
            <person name="Ottonello S."/>
            <person name="Baldrian P."/>
            <person name="Spatafora J.W."/>
            <person name="Henrissat B."/>
            <person name="Nagy L.G."/>
            <person name="Aury J.M."/>
            <person name="Wincker P."/>
            <person name="Grigoriev I.V."/>
            <person name="Bonfante P."/>
            <person name="Martin F.M."/>
        </authorList>
    </citation>
    <scope>NUCLEOTIDE SEQUENCE [LARGE SCALE GENOMIC DNA]</scope>
    <source>
        <strain evidence="1 2">120613-1</strain>
    </source>
</reference>
<dbReference type="Proteomes" id="UP000276215">
    <property type="component" value="Unassembled WGS sequence"/>
</dbReference>
<evidence type="ECO:0000313" key="1">
    <source>
        <dbReference type="EMBL" id="RPB05399.1"/>
    </source>
</evidence>
<gene>
    <name evidence="1" type="ORF">L873DRAFT_1797743</name>
</gene>
<evidence type="ECO:0000313" key="2">
    <source>
        <dbReference type="Proteomes" id="UP000276215"/>
    </source>
</evidence>
<dbReference type="EMBL" id="ML120353">
    <property type="protein sequence ID" value="RPB05399.1"/>
    <property type="molecule type" value="Genomic_DNA"/>
</dbReference>
<sequence length="55" mass="6450">MKAFFFFSFFLPLPLSLFLYLQYGILPPPTLPIKVHIRSNPYASYIQFAPLTILR</sequence>
<keyword evidence="2" id="KW-1185">Reference proteome</keyword>
<proteinExistence type="predicted"/>
<accession>A0A3N4K7R8</accession>
<protein>
    <submittedName>
        <fullName evidence="1">Uncharacterized protein</fullName>
    </submittedName>
</protein>
<name>A0A3N4K7R8_9PEZI</name>
<dbReference type="AlphaFoldDB" id="A0A3N4K7R8"/>
<organism evidence="1 2">
    <name type="scientific">Choiromyces venosus 120613-1</name>
    <dbReference type="NCBI Taxonomy" id="1336337"/>
    <lineage>
        <taxon>Eukaryota</taxon>
        <taxon>Fungi</taxon>
        <taxon>Dikarya</taxon>
        <taxon>Ascomycota</taxon>
        <taxon>Pezizomycotina</taxon>
        <taxon>Pezizomycetes</taxon>
        <taxon>Pezizales</taxon>
        <taxon>Tuberaceae</taxon>
        <taxon>Choiromyces</taxon>
    </lineage>
</organism>